<dbReference type="AlphaFoldDB" id="A0A6L5XFR8"/>
<dbReference type="EMBL" id="VULT01000019">
    <property type="protein sequence ID" value="MSS18352.1"/>
    <property type="molecule type" value="Genomic_DNA"/>
</dbReference>
<comment type="caution">
    <text evidence="2">The sequence shown here is derived from an EMBL/GenBank/DDBJ whole genome shotgun (WGS) entry which is preliminary data.</text>
</comment>
<feature type="transmembrane region" description="Helical" evidence="1">
    <location>
        <begin position="5"/>
        <end position="21"/>
    </location>
</feature>
<organism evidence="2 3">
    <name type="scientific">Sodaliphilus pleomorphus</name>
    <dbReference type="NCBI Taxonomy" id="2606626"/>
    <lineage>
        <taxon>Bacteria</taxon>
        <taxon>Pseudomonadati</taxon>
        <taxon>Bacteroidota</taxon>
        <taxon>Bacteroidia</taxon>
        <taxon>Bacteroidales</taxon>
        <taxon>Muribaculaceae</taxon>
        <taxon>Sodaliphilus</taxon>
    </lineage>
</organism>
<dbReference type="Proteomes" id="UP000483362">
    <property type="component" value="Unassembled WGS sequence"/>
</dbReference>
<sequence length="144" mass="15928">MIPAFYIFCLMVAVGVVLYLLDLRSRKKHPGQAAEPGGGQPAATPTCADTTCALHDLCPSEAIMQCAVSNEIVYYDDEELDAFKGRGARDYTEAEIEQFRDVLYTLKPADMLGWEQSVTKRGIVLPTSIRDEFIALYNDAKTSN</sequence>
<name>A0A6L5XFR8_9BACT</name>
<gene>
    <name evidence="2" type="ORF">FYJ29_11365</name>
</gene>
<keyword evidence="1" id="KW-0812">Transmembrane</keyword>
<keyword evidence="1" id="KW-0472">Membrane</keyword>
<evidence type="ECO:0008006" key="4">
    <source>
        <dbReference type="Google" id="ProtNLM"/>
    </source>
</evidence>
<accession>A0A6L5XFR8</accession>
<keyword evidence="3" id="KW-1185">Reference proteome</keyword>
<protein>
    <recommendedName>
        <fullName evidence="4">Phospholipase</fullName>
    </recommendedName>
</protein>
<evidence type="ECO:0000313" key="3">
    <source>
        <dbReference type="Proteomes" id="UP000483362"/>
    </source>
</evidence>
<reference evidence="2 3" key="1">
    <citation type="submission" date="2019-08" db="EMBL/GenBank/DDBJ databases">
        <title>In-depth cultivation of the pig gut microbiome towards novel bacterial diversity and tailored functional studies.</title>
        <authorList>
            <person name="Wylensek D."/>
            <person name="Hitch T.C.A."/>
            <person name="Clavel T."/>
        </authorList>
    </citation>
    <scope>NUCLEOTIDE SEQUENCE [LARGE SCALE GENOMIC DNA]</scope>
    <source>
        <strain evidence="2 3">Oil-RF-744-WCA-WT-10</strain>
    </source>
</reference>
<keyword evidence="1" id="KW-1133">Transmembrane helix</keyword>
<proteinExistence type="predicted"/>
<evidence type="ECO:0000256" key="1">
    <source>
        <dbReference type="SAM" id="Phobius"/>
    </source>
</evidence>
<evidence type="ECO:0000313" key="2">
    <source>
        <dbReference type="EMBL" id="MSS18352.1"/>
    </source>
</evidence>
<dbReference type="RefSeq" id="WP_154327519.1">
    <property type="nucleotide sequence ID" value="NZ_CP045696.1"/>
</dbReference>